<protein>
    <submittedName>
        <fullName evidence="1">Uncharacterized protein</fullName>
    </submittedName>
</protein>
<evidence type="ECO:0000313" key="1">
    <source>
        <dbReference type="EMBL" id="MBR8828902.1"/>
    </source>
</evidence>
<dbReference type="Proteomes" id="UP000767446">
    <property type="component" value="Unassembled WGS sequence"/>
</dbReference>
<accession>A0A941GUT7</accession>
<dbReference type="AlphaFoldDB" id="A0A941GUT7"/>
<proteinExistence type="predicted"/>
<organism evidence="1 2">
    <name type="scientific">Gomphosphaeria aponina SAG 52.96 = DSM 107014</name>
    <dbReference type="NCBI Taxonomy" id="1521640"/>
    <lineage>
        <taxon>Bacteria</taxon>
        <taxon>Bacillati</taxon>
        <taxon>Cyanobacteriota</taxon>
        <taxon>Cyanophyceae</taxon>
        <taxon>Oscillatoriophycideae</taxon>
        <taxon>Chroococcales</taxon>
        <taxon>Gomphosphaeriaceae</taxon>
        <taxon>Gomphosphaeria</taxon>
    </lineage>
</organism>
<comment type="caution">
    <text evidence="1">The sequence shown here is derived from an EMBL/GenBank/DDBJ whole genome shotgun (WGS) entry which is preliminary data.</text>
</comment>
<evidence type="ECO:0000313" key="2">
    <source>
        <dbReference type="Proteomes" id="UP000767446"/>
    </source>
</evidence>
<dbReference type="SUPFAM" id="SSF49785">
    <property type="entry name" value="Galactose-binding domain-like"/>
    <property type="match status" value="1"/>
</dbReference>
<sequence length="49" mass="5952">MRPLSEHDSVEHIFCPIPTTGRYKIRVRYLEKVNEYDQPYALAWWTLNN</sequence>
<name>A0A941GUT7_9CHRO</name>
<dbReference type="InterPro" id="IPR008979">
    <property type="entry name" value="Galactose-bd-like_sf"/>
</dbReference>
<dbReference type="EMBL" id="JADQBC010000094">
    <property type="protein sequence ID" value="MBR8828902.1"/>
    <property type="molecule type" value="Genomic_DNA"/>
</dbReference>
<reference evidence="1" key="1">
    <citation type="submission" date="2021-02" db="EMBL/GenBank/DDBJ databases">
        <title>Metagenome analyses of Stigonema ocellatum DSM 106950, Chlorogloea purpurea SAG 13.99 and Gomphosphaeria aponina DSM 107014.</title>
        <authorList>
            <person name="Marter P."/>
            <person name="Huang S."/>
        </authorList>
    </citation>
    <scope>NUCLEOTIDE SEQUENCE</scope>
    <source>
        <strain evidence="1">JP213</strain>
    </source>
</reference>
<gene>
    <name evidence="1" type="ORF">DSM107014_13545</name>
</gene>